<proteinExistence type="predicted"/>
<dbReference type="Proteomes" id="UP000216063">
    <property type="component" value="Unassembled WGS sequence"/>
</dbReference>
<reference evidence="2 3" key="1">
    <citation type="submission" date="2017-07" db="EMBL/GenBank/DDBJ databases">
        <title>The new phylogeny of genus Mycobacterium.</title>
        <authorList>
            <person name="Tortoli E."/>
            <person name="Trovato A."/>
            <person name="Cirillo D.M."/>
        </authorList>
    </citation>
    <scope>NUCLEOTIDE SEQUENCE [LARGE SCALE GENOMIC DNA]</scope>
    <source>
        <strain evidence="2 3">ATCC 33027</strain>
    </source>
</reference>
<comment type="caution">
    <text evidence="2">The sequence shown here is derived from an EMBL/GenBank/DDBJ whole genome shotgun (WGS) entry which is preliminary data.</text>
</comment>
<dbReference type="OrthoDB" id="4682819at2"/>
<evidence type="ECO:0000313" key="3">
    <source>
        <dbReference type="Proteomes" id="UP000216063"/>
    </source>
</evidence>
<organism evidence="2 3">
    <name type="scientific">Mycolicibacterium sphagni</name>
    <dbReference type="NCBI Taxonomy" id="1786"/>
    <lineage>
        <taxon>Bacteria</taxon>
        <taxon>Bacillati</taxon>
        <taxon>Actinomycetota</taxon>
        <taxon>Actinomycetes</taxon>
        <taxon>Mycobacteriales</taxon>
        <taxon>Mycobacteriaceae</taxon>
        <taxon>Mycolicibacterium</taxon>
    </lineage>
</organism>
<keyword evidence="3" id="KW-1185">Reference proteome</keyword>
<dbReference type="RefSeq" id="WP_094482681.1">
    <property type="nucleotide sequence ID" value="NZ_NOZR01000018.1"/>
</dbReference>
<protein>
    <submittedName>
        <fullName evidence="2">Uncharacterized protein</fullName>
    </submittedName>
</protein>
<dbReference type="EMBL" id="NOZR01000018">
    <property type="protein sequence ID" value="OYN77069.1"/>
    <property type="molecule type" value="Genomic_DNA"/>
</dbReference>
<evidence type="ECO:0000256" key="1">
    <source>
        <dbReference type="SAM" id="MobiDB-lite"/>
    </source>
</evidence>
<evidence type="ECO:0000313" key="2">
    <source>
        <dbReference type="EMBL" id="OYN77069.1"/>
    </source>
</evidence>
<sequence length="723" mass="69601">MGLGQQGRYVGRVGALAVALGVGGLILALPAVASADTAGGDSGKATSSAGKPAPRNATGGRIAKPAAATPTGTLTVASRKPLAKVATGDPSAPATEAVSWTVLAVTRRERSGVAGSARLITTGASGTTSSAASLVPGASTAPAAAGATASPALNTAVLGFINHYLPGWNSIAGELAPIVADGIQDLISNGAISAEVQQLATNSTILQFISTKVSTAVTTYLGAPEAVSAVVGNAAANFVRNTLSNAGVQGALDVLANAVRPTEAQYTAITAGLATNNLEPLSDYLKSIVTGSSDELATFLSTPSVQAALASATSSAVVDLTSSAVIPTWLGDVVAGWVSDGLGGGAVAEGLGDALGNAVEGLLSNTKAMQGLGTVAGAAVTNLLTAPGVAAAVADAATAFGTQLLAGSNWVDALDVAWQGLVADSSFRAALGPAAGSAVYSLATNSDVVSALAAAASGLVSDVAGNPDVLAFLGEALGSTHGPTLVNTLSDPASAAQLAATVGSVVINFLGQAGVATALSTATDEVVSALLAGGDATDAVQSAVQALVNDPNVVAAFNATIPDALKGVLKAPAVQQVVSTVAQGVVAKLIDATPLSGSALAPAVSQVTKAAVDALVANPAAQNLISSLAGDILNGVPTGDLVDTVIQSVVNSPALQIALGQAVGQGFGALFGANPVGFAIGQLAGVAAALFFGFASGAAQLVGLPGAAAAAASRTGGSYLLVV</sequence>
<name>A0A255DC78_9MYCO</name>
<gene>
    <name evidence="2" type="ORF">CG716_19655</name>
</gene>
<accession>A0A255DC78</accession>
<feature type="region of interest" description="Disordered" evidence="1">
    <location>
        <begin position="37"/>
        <end position="71"/>
    </location>
</feature>
<dbReference type="AlphaFoldDB" id="A0A255DC78"/>